<dbReference type="Proteomes" id="UP000324022">
    <property type="component" value="Unassembled WGS sequence"/>
</dbReference>
<dbReference type="PANTHER" id="PTHR23501">
    <property type="entry name" value="MAJOR FACILITATOR SUPERFAMILY"/>
    <property type="match status" value="1"/>
</dbReference>
<keyword evidence="3" id="KW-0813">Transport</keyword>
<evidence type="ECO:0000256" key="1">
    <source>
        <dbReference type="ARBA" id="ARBA00004651"/>
    </source>
</evidence>
<keyword evidence="6 12" id="KW-1133">Transmembrane helix</keyword>
<feature type="transmembrane region" description="Helical" evidence="12">
    <location>
        <begin position="597"/>
        <end position="619"/>
    </location>
</feature>
<dbReference type="InterPro" id="IPR036259">
    <property type="entry name" value="MFS_trans_sf"/>
</dbReference>
<feature type="region of interest" description="Disordered" evidence="11">
    <location>
        <begin position="1"/>
        <end position="40"/>
    </location>
</feature>
<evidence type="ECO:0000256" key="2">
    <source>
        <dbReference type="ARBA" id="ARBA00008335"/>
    </source>
</evidence>
<feature type="transmembrane region" description="Helical" evidence="12">
    <location>
        <begin position="676"/>
        <end position="698"/>
    </location>
</feature>
<dbReference type="Pfam" id="PF07690">
    <property type="entry name" value="MFS_1"/>
    <property type="match status" value="1"/>
</dbReference>
<dbReference type="Gene3D" id="1.20.1250.20">
    <property type="entry name" value="MFS general substrate transporter like domains"/>
    <property type="match status" value="1"/>
</dbReference>
<evidence type="ECO:0000256" key="11">
    <source>
        <dbReference type="SAM" id="MobiDB-lite"/>
    </source>
</evidence>
<dbReference type="FunFam" id="1.20.1250.20:FF:000484">
    <property type="entry name" value="MFS general substrate transporter"/>
    <property type="match status" value="1"/>
</dbReference>
<dbReference type="GO" id="GO:0022857">
    <property type="term" value="F:transmembrane transporter activity"/>
    <property type="evidence" value="ECO:0007669"/>
    <property type="project" value="InterPro"/>
</dbReference>
<dbReference type="AlphaFoldDB" id="A0A5C3EHM2"/>
<evidence type="ECO:0000256" key="3">
    <source>
        <dbReference type="ARBA" id="ARBA00022448"/>
    </source>
</evidence>
<reference evidence="14 15" key="1">
    <citation type="submission" date="2018-03" db="EMBL/GenBank/DDBJ databases">
        <authorList>
            <person name="Guldener U."/>
        </authorList>
    </citation>
    <scope>NUCLEOTIDE SEQUENCE [LARGE SCALE GENOMIC DNA]</scope>
    <source>
        <strain evidence="14 15">NBRC100155</strain>
    </source>
</reference>
<comment type="subcellular location">
    <subcellularLocation>
        <location evidence="1">Cell membrane</location>
        <topology evidence="1">Multi-pass membrane protein</topology>
    </subcellularLocation>
</comment>
<dbReference type="GO" id="GO:0005886">
    <property type="term" value="C:plasma membrane"/>
    <property type="evidence" value="ECO:0007669"/>
    <property type="project" value="UniProtKB-SubCell"/>
</dbReference>
<evidence type="ECO:0000313" key="14">
    <source>
        <dbReference type="EMBL" id="SPO29780.1"/>
    </source>
</evidence>
<dbReference type="SUPFAM" id="SSF103473">
    <property type="entry name" value="MFS general substrate transporter"/>
    <property type="match status" value="1"/>
</dbReference>
<dbReference type="CDD" id="cd17502">
    <property type="entry name" value="MFS_Azr1_MDR_like"/>
    <property type="match status" value="1"/>
</dbReference>
<dbReference type="PROSITE" id="PS50850">
    <property type="entry name" value="MFS"/>
    <property type="match status" value="1"/>
</dbReference>
<feature type="transmembrane region" description="Helical" evidence="12">
    <location>
        <begin position="845"/>
        <end position="865"/>
    </location>
</feature>
<gene>
    <name evidence="14" type="ORF">UTRI_06051_B</name>
</gene>
<evidence type="ECO:0000256" key="8">
    <source>
        <dbReference type="ARBA" id="ARBA00023180"/>
    </source>
</evidence>
<evidence type="ECO:0000256" key="12">
    <source>
        <dbReference type="SAM" id="Phobius"/>
    </source>
</evidence>
<feature type="region of interest" description="Disordered" evidence="11">
    <location>
        <begin position="201"/>
        <end position="220"/>
    </location>
</feature>
<feature type="transmembrane region" description="Helical" evidence="12">
    <location>
        <begin position="446"/>
        <end position="469"/>
    </location>
</feature>
<feature type="compositionally biased region" description="Polar residues" evidence="11">
    <location>
        <begin position="142"/>
        <end position="164"/>
    </location>
</feature>
<feature type="transmembrane region" description="Helical" evidence="12">
    <location>
        <begin position="734"/>
        <end position="755"/>
    </location>
</feature>
<keyword evidence="4" id="KW-1003">Cell membrane</keyword>
<feature type="region of interest" description="Disordered" evidence="11">
    <location>
        <begin position="108"/>
        <end position="127"/>
    </location>
</feature>
<dbReference type="InterPro" id="IPR011701">
    <property type="entry name" value="MFS"/>
</dbReference>
<dbReference type="EMBL" id="OOIN01000030">
    <property type="protein sequence ID" value="SPO29780.1"/>
    <property type="molecule type" value="Genomic_DNA"/>
</dbReference>
<feature type="transmembrane region" description="Helical" evidence="12">
    <location>
        <begin position="566"/>
        <end position="585"/>
    </location>
</feature>
<name>A0A5C3EHM2_9BASI</name>
<feature type="transmembrane region" description="Helical" evidence="12">
    <location>
        <begin position="374"/>
        <end position="395"/>
    </location>
</feature>
<organism evidence="14 15">
    <name type="scientific">Ustilago trichophora</name>
    <dbReference type="NCBI Taxonomy" id="86804"/>
    <lineage>
        <taxon>Eukaryota</taxon>
        <taxon>Fungi</taxon>
        <taxon>Dikarya</taxon>
        <taxon>Basidiomycota</taxon>
        <taxon>Ustilaginomycotina</taxon>
        <taxon>Ustilaginomycetes</taxon>
        <taxon>Ustilaginales</taxon>
        <taxon>Ustilaginaceae</taxon>
        <taxon>Ustilago</taxon>
    </lineage>
</organism>
<comment type="similarity">
    <text evidence="2">Belongs to the major facilitator superfamily.</text>
</comment>
<keyword evidence="7 12" id="KW-0472">Membrane</keyword>
<evidence type="ECO:0000256" key="4">
    <source>
        <dbReference type="ARBA" id="ARBA00022475"/>
    </source>
</evidence>
<feature type="region of interest" description="Disordered" evidence="11">
    <location>
        <begin position="134"/>
        <end position="172"/>
    </location>
</feature>
<keyword evidence="8" id="KW-0325">Glycoprotein</keyword>
<keyword evidence="15" id="KW-1185">Reference proteome</keyword>
<protein>
    <recommendedName>
        <fullName evidence="9">MFS-type efflux pump MMF1</fullName>
    </recommendedName>
    <alternativeName>
        <fullName evidence="10">Mannosylerythritol lipids (MELs) biosynthesis cluster protein MMF1</fullName>
    </alternativeName>
</protein>
<accession>A0A5C3EHM2</accession>
<evidence type="ECO:0000256" key="6">
    <source>
        <dbReference type="ARBA" id="ARBA00022989"/>
    </source>
</evidence>
<sequence length="892" mass="97965">MSTLSSEQAVRRYVPRRRGSNSDNSDSLTQQREPYNSWGPYTVYTPYTTKMKRLNVEVTAHRTASIAPISQDGKLDSFYSAKSCKPLSLESASSPAFHQLRSQQQTDRLQQQHRANSSGNARAIVPRYSPPDFYQEHLSDTFRPQSQDRSSHFASASPTGSHASPFTADDDGGIGLSPVSTFTSTSKTRSRPQLRSLLILSHRNKPSSSKPGRCSAYSVGDGRRTGFSTYTSNSVPLSSFEQIRPSRSNSTTFSAQFSESYGVDEYSNIPPSPDRAERDLRIFHPSRIHSVAKYGSRRDHLSSSHRELHRSPREQEPYWADVYTMDEKIADTLPATPTSFGASISYSDHDFAVQMEDGSQDSSRGAKVKKDWRFWMIFVALMLVAFCAALDMTMISTALPAIVADLPESKIAANWVTSAFLLPMVASQPIFGGLSCSIGRKSSINVALVIFLVGSVVCACAKSLLVLVIGRGIQGLGGGGIHSMCEIIMSDLTTLRERGLFFGLIALVFAVAGFAAPVMGGAFSERSWPWIFWINLPIGAIALVLLVLFLNIKVPLLKGKEKWQRLDLVGNAILFGSVTSVLIAVTEGGIKYHWSNWRVWVPLVVGVLGLVLFLVIEWVPNRLAPKPVFPLDLFTNRTSAIAYVQTFIHGVIFYGVIYVVPIYFQSIKDRTPLESAIWSFPLSAPSFPLAMAAGISISLTGKYKLFIFVGWVLMAAGIGWMTHWHVNTSKVEWIFSQIIAGAGVGILFPITLPPIQAALPASRLESATSAYAFTRTFGAVWGITGATTIFSTQVAKNLKPYYPLLNPLGLNEFTIVAFSEHLDQLPDTLRPIVKKGYADAISNSFWLFVPLAVIGFFTTFGMKALPLPDFIKSEARLEQKEDAMSALGSGTA</sequence>
<evidence type="ECO:0000259" key="13">
    <source>
        <dbReference type="PROSITE" id="PS50850"/>
    </source>
</evidence>
<dbReference type="PANTHER" id="PTHR23501:SF102">
    <property type="entry name" value="DRUG TRANSPORTER, PUTATIVE (AFU_ORTHOLOGUE AFUA_3G08530)-RELATED"/>
    <property type="match status" value="1"/>
</dbReference>
<feature type="transmembrane region" description="Helical" evidence="12">
    <location>
        <begin position="530"/>
        <end position="554"/>
    </location>
</feature>
<dbReference type="Gene3D" id="1.20.1720.10">
    <property type="entry name" value="Multidrug resistance protein D"/>
    <property type="match status" value="1"/>
</dbReference>
<evidence type="ECO:0000256" key="10">
    <source>
        <dbReference type="ARBA" id="ARBA00079488"/>
    </source>
</evidence>
<keyword evidence="5 12" id="KW-0812">Transmembrane</keyword>
<evidence type="ECO:0000313" key="15">
    <source>
        <dbReference type="Proteomes" id="UP000324022"/>
    </source>
</evidence>
<feature type="transmembrane region" description="Helical" evidence="12">
    <location>
        <begin position="500"/>
        <end position="524"/>
    </location>
</feature>
<dbReference type="OrthoDB" id="3437016at2759"/>
<feature type="domain" description="Major facilitator superfamily (MFS) profile" evidence="13">
    <location>
        <begin position="377"/>
        <end position="867"/>
    </location>
</feature>
<feature type="transmembrane region" description="Helical" evidence="12">
    <location>
        <begin position="640"/>
        <end position="664"/>
    </location>
</feature>
<dbReference type="InterPro" id="IPR020846">
    <property type="entry name" value="MFS_dom"/>
</dbReference>
<feature type="transmembrane region" description="Helical" evidence="12">
    <location>
        <begin position="776"/>
        <end position="795"/>
    </location>
</feature>
<evidence type="ECO:0000256" key="9">
    <source>
        <dbReference type="ARBA" id="ARBA00070111"/>
    </source>
</evidence>
<feature type="transmembrane region" description="Helical" evidence="12">
    <location>
        <begin position="705"/>
        <end position="722"/>
    </location>
</feature>
<evidence type="ECO:0000256" key="5">
    <source>
        <dbReference type="ARBA" id="ARBA00022692"/>
    </source>
</evidence>
<proteinExistence type="inferred from homology"/>
<evidence type="ECO:0000256" key="7">
    <source>
        <dbReference type="ARBA" id="ARBA00023136"/>
    </source>
</evidence>
<feature type="transmembrane region" description="Helical" evidence="12">
    <location>
        <begin position="415"/>
        <end position="434"/>
    </location>
</feature>